<dbReference type="PROSITE" id="PS51186">
    <property type="entry name" value="GNAT"/>
    <property type="match status" value="1"/>
</dbReference>
<keyword evidence="5" id="KW-1185">Reference proteome</keyword>
<dbReference type="RefSeq" id="WP_125693957.1">
    <property type="nucleotide sequence ID" value="NZ_JBHSSK010000026.1"/>
</dbReference>
<evidence type="ECO:0000313" key="5">
    <source>
        <dbReference type="Proteomes" id="UP001596254"/>
    </source>
</evidence>
<dbReference type="InterPro" id="IPR050832">
    <property type="entry name" value="Bact_Acetyltransf"/>
</dbReference>
<evidence type="ECO:0000313" key="4">
    <source>
        <dbReference type="EMBL" id="MFC6207873.1"/>
    </source>
</evidence>
<dbReference type="InterPro" id="IPR000182">
    <property type="entry name" value="GNAT_dom"/>
</dbReference>
<organism evidence="4 5">
    <name type="scientific">Levilactobacillus tongjiangensis</name>
    <dbReference type="NCBI Taxonomy" id="2486023"/>
    <lineage>
        <taxon>Bacteria</taxon>
        <taxon>Bacillati</taxon>
        <taxon>Bacillota</taxon>
        <taxon>Bacilli</taxon>
        <taxon>Lactobacillales</taxon>
        <taxon>Lactobacillaceae</taxon>
        <taxon>Levilactobacillus</taxon>
    </lineage>
</organism>
<dbReference type="Pfam" id="PF13508">
    <property type="entry name" value="Acetyltransf_7"/>
    <property type="match status" value="1"/>
</dbReference>
<proteinExistence type="predicted"/>
<evidence type="ECO:0000256" key="2">
    <source>
        <dbReference type="ARBA" id="ARBA00023315"/>
    </source>
</evidence>
<feature type="domain" description="N-acetyltransferase" evidence="3">
    <location>
        <begin position="1"/>
        <end position="136"/>
    </location>
</feature>
<keyword evidence="1 4" id="KW-0808">Transferase</keyword>
<dbReference type="GO" id="GO:0016746">
    <property type="term" value="F:acyltransferase activity"/>
    <property type="evidence" value="ECO:0007669"/>
    <property type="project" value="UniProtKB-KW"/>
</dbReference>
<evidence type="ECO:0000256" key="1">
    <source>
        <dbReference type="ARBA" id="ARBA00022679"/>
    </source>
</evidence>
<name>A0ABW1SUK6_9LACO</name>
<dbReference type="CDD" id="cd04301">
    <property type="entry name" value="NAT_SF"/>
    <property type="match status" value="1"/>
</dbReference>
<dbReference type="SUPFAM" id="SSF55729">
    <property type="entry name" value="Acyl-CoA N-acyltransferases (Nat)"/>
    <property type="match status" value="1"/>
</dbReference>
<gene>
    <name evidence="4" type="ORF">ACFP1G_10415</name>
</gene>
<protein>
    <submittedName>
        <fullName evidence="4">GNAT family N-acetyltransferase</fullName>
        <ecNumber evidence="4">2.3.-.-</ecNumber>
    </submittedName>
</protein>
<reference evidence="5" key="1">
    <citation type="journal article" date="2019" name="Int. J. Syst. Evol. Microbiol.">
        <title>The Global Catalogue of Microorganisms (GCM) 10K type strain sequencing project: providing services to taxonomists for standard genome sequencing and annotation.</title>
        <authorList>
            <consortium name="The Broad Institute Genomics Platform"/>
            <consortium name="The Broad Institute Genome Sequencing Center for Infectious Disease"/>
            <person name="Wu L."/>
            <person name="Ma J."/>
        </authorList>
    </citation>
    <scope>NUCLEOTIDE SEQUENCE [LARGE SCALE GENOMIC DNA]</scope>
    <source>
        <strain evidence="5">CCM 8905</strain>
    </source>
</reference>
<dbReference type="Gene3D" id="3.40.630.30">
    <property type="match status" value="1"/>
</dbReference>
<comment type="caution">
    <text evidence="4">The sequence shown here is derived from an EMBL/GenBank/DDBJ whole genome shotgun (WGS) entry which is preliminary data.</text>
</comment>
<dbReference type="PANTHER" id="PTHR43877">
    <property type="entry name" value="AMINOALKYLPHOSPHONATE N-ACETYLTRANSFERASE-RELATED-RELATED"/>
    <property type="match status" value="1"/>
</dbReference>
<dbReference type="EMBL" id="JBHSSK010000026">
    <property type="protein sequence ID" value="MFC6207873.1"/>
    <property type="molecule type" value="Genomic_DNA"/>
</dbReference>
<sequence>MALTYQRVQTLTEDQNSLLLLADPSQRLLASYVPKSHVYVATDRSGLAGMLVLQPRSNQVVEIMNVVVTPAKQRQGYGRALLTFARQWAIERGYRTVRIATGTTSLWQLYLYQQCGFRVVAVERDYFTTNYSQTIVENGLVLRDRLVLELAITLPQLPINE</sequence>
<dbReference type="EC" id="2.3.-.-" evidence="4"/>
<keyword evidence="2 4" id="KW-0012">Acyltransferase</keyword>
<evidence type="ECO:0000259" key="3">
    <source>
        <dbReference type="PROSITE" id="PS51186"/>
    </source>
</evidence>
<dbReference type="InterPro" id="IPR016181">
    <property type="entry name" value="Acyl_CoA_acyltransferase"/>
</dbReference>
<dbReference type="Proteomes" id="UP001596254">
    <property type="component" value="Unassembled WGS sequence"/>
</dbReference>
<accession>A0ABW1SUK6</accession>
<dbReference type="PANTHER" id="PTHR43877:SF2">
    <property type="entry name" value="AMINOALKYLPHOSPHONATE N-ACETYLTRANSFERASE-RELATED"/>
    <property type="match status" value="1"/>
</dbReference>